<sequence length="309" mass="33327">MTTSTHRGTNLYSALGSRKGPKNGKEEGDVDDSTPKDEGTGPATSMDAAIAIQSSWAHADTWEGDGEDLGELPEGWVQEEDVQEEPVEEEAVASEHVDREAMAEMALYEAERAHGIDDMLMSEEESEEEEAKEEGPESQGPANGRQLDTDTESNHGGEVNGVQPKEPEKMLSKKERKAKEMEELDRIFEEMGITVEDKESKDEPSKKSKKKKKKAERAVAANDTEESQAPVPPAPETKEAEEHPAVAAEATASNGKAFARPKPSGASGKKKSAGKQVSAAAKAAAEAKARASKMAKKKDPSKFNQLPTR</sequence>
<organism evidence="2">
    <name type="scientific">Picocystis salinarum</name>
    <dbReference type="NCBI Taxonomy" id="88271"/>
    <lineage>
        <taxon>Eukaryota</taxon>
        <taxon>Viridiplantae</taxon>
        <taxon>Chlorophyta</taxon>
        <taxon>Picocystophyceae</taxon>
        <taxon>Picocystales</taxon>
        <taxon>Picocystaceae</taxon>
        <taxon>Picocystis</taxon>
    </lineage>
</organism>
<dbReference type="AlphaFoldDB" id="A0A7S3XCY9"/>
<feature type="compositionally biased region" description="Polar residues" evidence="1">
    <location>
        <begin position="1"/>
        <end position="12"/>
    </location>
</feature>
<dbReference type="EMBL" id="HBIS01002374">
    <property type="protein sequence ID" value="CAE0608299.1"/>
    <property type="molecule type" value="Transcribed_RNA"/>
</dbReference>
<evidence type="ECO:0000313" key="2">
    <source>
        <dbReference type="EMBL" id="CAE0608299.1"/>
    </source>
</evidence>
<protein>
    <submittedName>
        <fullName evidence="2">Uncharacterized protein</fullName>
    </submittedName>
</protein>
<feature type="region of interest" description="Disordered" evidence="1">
    <location>
        <begin position="1"/>
        <end position="309"/>
    </location>
</feature>
<gene>
    <name evidence="2" type="ORF">PSAL00342_LOCUS2116</name>
</gene>
<feature type="compositionally biased region" description="Basic and acidic residues" evidence="1">
    <location>
        <begin position="93"/>
        <end position="102"/>
    </location>
</feature>
<feature type="compositionally biased region" description="Acidic residues" evidence="1">
    <location>
        <begin position="120"/>
        <end position="132"/>
    </location>
</feature>
<feature type="compositionally biased region" description="Basic and acidic residues" evidence="1">
    <location>
        <begin position="165"/>
        <end position="206"/>
    </location>
</feature>
<name>A0A7S3XCY9_9CHLO</name>
<feature type="compositionally biased region" description="Basic and acidic residues" evidence="1">
    <location>
        <begin position="23"/>
        <end position="39"/>
    </location>
</feature>
<reference evidence="2" key="1">
    <citation type="submission" date="2021-01" db="EMBL/GenBank/DDBJ databases">
        <authorList>
            <person name="Corre E."/>
            <person name="Pelletier E."/>
            <person name="Niang G."/>
            <person name="Scheremetjew M."/>
            <person name="Finn R."/>
            <person name="Kale V."/>
            <person name="Holt S."/>
            <person name="Cochrane G."/>
            <person name="Meng A."/>
            <person name="Brown T."/>
            <person name="Cohen L."/>
        </authorList>
    </citation>
    <scope>NUCLEOTIDE SEQUENCE</scope>
    <source>
        <strain evidence="2">CCMP1897</strain>
    </source>
</reference>
<proteinExistence type="predicted"/>
<evidence type="ECO:0000256" key="1">
    <source>
        <dbReference type="SAM" id="MobiDB-lite"/>
    </source>
</evidence>
<feature type="compositionally biased region" description="Low complexity" evidence="1">
    <location>
        <begin position="274"/>
        <end position="286"/>
    </location>
</feature>
<accession>A0A7S3XCY9</accession>
<feature type="compositionally biased region" description="Acidic residues" evidence="1">
    <location>
        <begin position="62"/>
        <end position="92"/>
    </location>
</feature>